<dbReference type="PANTHER" id="PTHR42920">
    <property type="entry name" value="OS03G0707200 PROTEIN-RELATED"/>
    <property type="match status" value="1"/>
</dbReference>
<evidence type="ECO:0000259" key="8">
    <source>
        <dbReference type="Pfam" id="PF00892"/>
    </source>
</evidence>
<feature type="transmembrane region" description="Helical" evidence="7">
    <location>
        <begin position="100"/>
        <end position="118"/>
    </location>
</feature>
<evidence type="ECO:0000313" key="10">
    <source>
        <dbReference type="Proteomes" id="UP000767854"/>
    </source>
</evidence>
<dbReference type="InterPro" id="IPR051258">
    <property type="entry name" value="Diverse_Substrate_Transporter"/>
</dbReference>
<evidence type="ECO:0000256" key="6">
    <source>
        <dbReference type="ARBA" id="ARBA00023136"/>
    </source>
</evidence>
<keyword evidence="6 7" id="KW-0472">Membrane</keyword>
<evidence type="ECO:0000256" key="7">
    <source>
        <dbReference type="SAM" id="Phobius"/>
    </source>
</evidence>
<gene>
    <name evidence="9" type="ORF">JOC49_000776</name>
</gene>
<feature type="transmembrane region" description="Helical" evidence="7">
    <location>
        <begin position="154"/>
        <end position="173"/>
    </location>
</feature>
<evidence type="ECO:0000256" key="4">
    <source>
        <dbReference type="ARBA" id="ARBA00022692"/>
    </source>
</evidence>
<keyword evidence="10" id="KW-1185">Reference proteome</keyword>
<feature type="transmembrane region" description="Helical" evidence="7">
    <location>
        <begin position="268"/>
        <end position="288"/>
    </location>
</feature>
<comment type="subcellular location">
    <subcellularLocation>
        <location evidence="1">Cell membrane</location>
        <topology evidence="1">Multi-pass membrane protein</topology>
    </subcellularLocation>
</comment>
<evidence type="ECO:0000256" key="3">
    <source>
        <dbReference type="ARBA" id="ARBA00022475"/>
    </source>
</evidence>
<keyword evidence="3" id="KW-1003">Cell membrane</keyword>
<dbReference type="Pfam" id="PF00892">
    <property type="entry name" value="EamA"/>
    <property type="match status" value="2"/>
</dbReference>
<comment type="caution">
    <text evidence="9">The sequence shown here is derived from an EMBL/GenBank/DDBJ whole genome shotgun (WGS) entry which is preliminary data.</text>
</comment>
<proteinExistence type="inferred from homology"/>
<dbReference type="InterPro" id="IPR037185">
    <property type="entry name" value="EmrE-like"/>
</dbReference>
<keyword evidence="5 7" id="KW-1133">Transmembrane helix</keyword>
<evidence type="ECO:0000256" key="2">
    <source>
        <dbReference type="ARBA" id="ARBA00007362"/>
    </source>
</evidence>
<sequence>MVKLGDKQKKYLSDLSLLFVAFVWGGGFVAVKDALNTVTPMVLMALRFVLATLVLYLFLFKWIGKISKSDLKHGSVVGLLLFLAFTAQTLGLQYTTASKQGFLTATYVVMVPFLFWAFYRKRPKLKVFAASFITLVGIGLIGLDGVTSLNIGDYLTLICALFFAAHIIAVEYFAKDMNVFKLAFLQIAVAAVLFVITALIVEPIPSQLPGRAWVAIVYLAVFSTFLCFTVQTVAQKYTASSHVSILLSLESVFAALLGVLLLNEVMTPIMIIGCGLIFAAILIIELNVSKKKVA</sequence>
<accession>A0ABS2MPC5</accession>
<evidence type="ECO:0000256" key="5">
    <source>
        <dbReference type="ARBA" id="ARBA00022989"/>
    </source>
</evidence>
<feature type="transmembrane region" description="Helical" evidence="7">
    <location>
        <begin position="43"/>
        <end position="64"/>
    </location>
</feature>
<feature type="transmembrane region" description="Helical" evidence="7">
    <location>
        <begin position="76"/>
        <end position="94"/>
    </location>
</feature>
<evidence type="ECO:0000256" key="1">
    <source>
        <dbReference type="ARBA" id="ARBA00004651"/>
    </source>
</evidence>
<keyword evidence="4 7" id="KW-0812">Transmembrane</keyword>
<dbReference type="EMBL" id="JAFBDT010000004">
    <property type="protein sequence ID" value="MBM7561256.1"/>
    <property type="molecule type" value="Genomic_DNA"/>
</dbReference>
<name>A0ABS2MPC5_9FIRM</name>
<feature type="transmembrane region" description="Helical" evidence="7">
    <location>
        <begin position="212"/>
        <end position="231"/>
    </location>
</feature>
<feature type="domain" description="EamA" evidence="8">
    <location>
        <begin position="151"/>
        <end position="284"/>
    </location>
</feature>
<comment type="similarity">
    <text evidence="2">Belongs to the EamA transporter family.</text>
</comment>
<feature type="transmembrane region" description="Helical" evidence="7">
    <location>
        <begin position="12"/>
        <end position="31"/>
    </location>
</feature>
<dbReference type="Proteomes" id="UP000767854">
    <property type="component" value="Unassembled WGS sequence"/>
</dbReference>
<dbReference type="InterPro" id="IPR000620">
    <property type="entry name" value="EamA_dom"/>
</dbReference>
<feature type="domain" description="EamA" evidence="8">
    <location>
        <begin position="14"/>
        <end position="141"/>
    </location>
</feature>
<evidence type="ECO:0000313" key="9">
    <source>
        <dbReference type="EMBL" id="MBM7561256.1"/>
    </source>
</evidence>
<organism evidence="9 10">
    <name type="scientific">Fusibacter tunisiensis</name>
    <dbReference type="NCBI Taxonomy" id="1008308"/>
    <lineage>
        <taxon>Bacteria</taxon>
        <taxon>Bacillati</taxon>
        <taxon>Bacillota</taxon>
        <taxon>Clostridia</taxon>
        <taxon>Eubacteriales</taxon>
        <taxon>Eubacteriales Family XII. Incertae Sedis</taxon>
        <taxon>Fusibacter</taxon>
    </lineage>
</organism>
<dbReference type="SUPFAM" id="SSF103481">
    <property type="entry name" value="Multidrug resistance efflux transporter EmrE"/>
    <property type="match status" value="2"/>
</dbReference>
<dbReference type="RefSeq" id="WP_204662571.1">
    <property type="nucleotide sequence ID" value="NZ_JAFBDT010000004.1"/>
</dbReference>
<feature type="transmembrane region" description="Helical" evidence="7">
    <location>
        <begin position="125"/>
        <end position="142"/>
    </location>
</feature>
<protein>
    <submittedName>
        <fullName evidence="9">Drug/metabolite transporter (DMT)-like permease</fullName>
    </submittedName>
</protein>
<feature type="transmembrane region" description="Helical" evidence="7">
    <location>
        <begin position="180"/>
        <end position="200"/>
    </location>
</feature>
<reference evidence="9 10" key="1">
    <citation type="submission" date="2021-01" db="EMBL/GenBank/DDBJ databases">
        <title>Genomic Encyclopedia of Type Strains, Phase IV (KMG-IV): sequencing the most valuable type-strain genomes for metagenomic binning, comparative biology and taxonomic classification.</title>
        <authorList>
            <person name="Goeker M."/>
        </authorList>
    </citation>
    <scope>NUCLEOTIDE SEQUENCE [LARGE SCALE GENOMIC DNA]</scope>
    <source>
        <strain evidence="9 10">DSM 24436</strain>
    </source>
</reference>
<dbReference type="PANTHER" id="PTHR42920:SF5">
    <property type="entry name" value="EAMA DOMAIN-CONTAINING PROTEIN"/>
    <property type="match status" value="1"/>
</dbReference>
<feature type="transmembrane region" description="Helical" evidence="7">
    <location>
        <begin position="243"/>
        <end position="262"/>
    </location>
</feature>